<dbReference type="OrthoDB" id="1046782at2759"/>
<dbReference type="EMBL" id="NJET01000010">
    <property type="protein sequence ID" value="PHH66110.1"/>
    <property type="molecule type" value="Genomic_DNA"/>
</dbReference>
<keyword evidence="4" id="KW-1185">Reference proteome</keyword>
<dbReference type="Pfam" id="PF12708">
    <property type="entry name" value="Pect-lyase_RHGA_epim"/>
    <property type="match status" value="2"/>
</dbReference>
<dbReference type="CDD" id="cd23668">
    <property type="entry name" value="GH55_beta13glucanase-like"/>
    <property type="match status" value="1"/>
</dbReference>
<protein>
    <recommendedName>
        <fullName evidence="2">Rhamnogalacturonase A/B/Epimerase-like pectate lyase domain-containing protein</fullName>
    </recommendedName>
</protein>
<keyword evidence="1" id="KW-0732">Signal</keyword>
<dbReference type="PANTHER" id="PTHR33928:SF2">
    <property type="entry name" value="PECTATE LYASE SUPERFAMILY PROTEIN DOMAIN-CONTAINING PROTEIN-RELATED"/>
    <property type="match status" value="1"/>
</dbReference>
<feature type="signal peptide" evidence="1">
    <location>
        <begin position="1"/>
        <end position="23"/>
    </location>
</feature>
<proteinExistence type="predicted"/>
<accession>A0A2C5YF54</accession>
<dbReference type="STRING" id="1399860.A0A2C5YF54"/>
<dbReference type="PANTHER" id="PTHR33928">
    <property type="entry name" value="POLYGALACTURONASE QRT3"/>
    <property type="match status" value="1"/>
</dbReference>
<evidence type="ECO:0000313" key="4">
    <source>
        <dbReference type="Proteomes" id="UP000226192"/>
    </source>
</evidence>
<comment type="caution">
    <text evidence="3">The sequence shown here is derived from an EMBL/GenBank/DDBJ whole genome shotgun (WGS) entry which is preliminary data.</text>
</comment>
<evidence type="ECO:0000259" key="2">
    <source>
        <dbReference type="Pfam" id="PF12708"/>
    </source>
</evidence>
<feature type="chain" id="PRO_5012315911" description="Rhamnogalacturonase A/B/Epimerase-like pectate lyase domain-containing protein" evidence="1">
    <location>
        <begin position="24"/>
        <end position="783"/>
    </location>
</feature>
<dbReference type="InterPro" id="IPR024535">
    <property type="entry name" value="RHGA/B-epi-like_pectate_lyase"/>
</dbReference>
<dbReference type="AlphaFoldDB" id="A0A2C5YF54"/>
<dbReference type="Gene3D" id="2.160.20.10">
    <property type="entry name" value="Single-stranded right-handed beta-helix, Pectin lyase-like"/>
    <property type="match status" value="2"/>
</dbReference>
<dbReference type="FunFam" id="2.160.20.10:FF:000023">
    <property type="entry name" value="Exo-beta-1,3-glucanase Exg0"/>
    <property type="match status" value="1"/>
</dbReference>
<dbReference type="Proteomes" id="UP000226192">
    <property type="component" value="Unassembled WGS sequence"/>
</dbReference>
<reference evidence="3 4" key="1">
    <citation type="submission" date="2017-06" db="EMBL/GenBank/DDBJ databases">
        <title>Ant-infecting Ophiocordyceps genomes reveal a high diversity of potential behavioral manipulation genes and a possible major role for enterotoxins.</title>
        <authorList>
            <person name="De Bekker C."/>
            <person name="Evans H.C."/>
            <person name="Brachmann A."/>
            <person name="Hughes D.P."/>
        </authorList>
    </citation>
    <scope>NUCLEOTIDE SEQUENCE [LARGE SCALE GENOMIC DNA]</scope>
    <source>
        <strain evidence="3 4">Map64</strain>
    </source>
</reference>
<dbReference type="InterPro" id="IPR012334">
    <property type="entry name" value="Pectin_lyas_fold"/>
</dbReference>
<dbReference type="InterPro" id="IPR039279">
    <property type="entry name" value="QRT3-like"/>
</dbReference>
<dbReference type="SUPFAM" id="SSF51126">
    <property type="entry name" value="Pectin lyase-like"/>
    <property type="match status" value="2"/>
</dbReference>
<feature type="domain" description="Rhamnogalacturonase A/B/Epimerase-like pectate lyase" evidence="2">
    <location>
        <begin position="417"/>
        <end position="475"/>
    </location>
</feature>
<sequence>MGLSTVLAASILALRLFSLPVAASPALSAPAAQDNGVSPNTAGTWWMSQVKRQGTVAYANVGGYKVFRNVKDFGAKGDGSSDDTAAINAAITEGNRCGDNCDSSTVTPALVYFPPGQYAVSKPIVAYYYTQLVGDAVNVPTIKAMPGFKGIAVIDSNPYKDGGENWFTNQNNFFRQIRNFKIDLTGLPKSTGTGLHWQVAQATSLQNIEFNMIKDQSEDNKQQGIFMENGSGGFMTDLTFNGGGLGAFFGNQQFTTRNLKFNGCRTGIQMQWNWLWTFHDMSIQGCKLGINMTQAEGAAQTVGSIIMLDSTIANTEVGVATIYNPQQTGTNGTLVLDNVDMSSNVPVAVQNGANRQTILNGNARIGSWVQGRSYQGASGSAGQGPRPTIAKPAALMEKGKFFARSKPQYNNVPASKFVSVKSKGAKGDGRSDDTEVIQSIFDSIGPDEIVYFDHGAYVVTDTIRVPKNVRVVGEIWPLIMAGGNDNFKDENNPKPVFQVGQSGDVGNVEMQDLMFETLGPQPGAILMEFNVAGQSKGSAGLWDVHFRVGGSAGTQLQSDRCAKTPNSRTEPNPQCMGAFMLLHITPSASPYLENTWFWVADHELDLPDHSQINIFNGRGVLIESTKGAWLWGTSSEHSVLSNYQLNKAQNVLMASIQSETAYFQGNPDARVPYRTNTAFADPDFSQCKGPKCARTWGLRINDSKDVFVYGGGLYSFFDNYTQQCVNSNDCQDNMINIDNSHVEMFGISTKASISMVTLNGKTAAIDSDNRNMFCAAIAVFEAS</sequence>
<name>A0A2C5YF54_9HYPO</name>
<evidence type="ECO:0000256" key="1">
    <source>
        <dbReference type="SAM" id="SignalP"/>
    </source>
</evidence>
<gene>
    <name evidence="3" type="ORF">CDD81_173</name>
</gene>
<evidence type="ECO:0000313" key="3">
    <source>
        <dbReference type="EMBL" id="PHH66110.1"/>
    </source>
</evidence>
<dbReference type="GO" id="GO:0004650">
    <property type="term" value="F:polygalacturonase activity"/>
    <property type="evidence" value="ECO:0007669"/>
    <property type="project" value="InterPro"/>
</dbReference>
<dbReference type="InterPro" id="IPR011050">
    <property type="entry name" value="Pectin_lyase_fold/virulence"/>
</dbReference>
<organism evidence="3 4">
    <name type="scientific">Ophiocordyceps australis</name>
    <dbReference type="NCBI Taxonomy" id="1399860"/>
    <lineage>
        <taxon>Eukaryota</taxon>
        <taxon>Fungi</taxon>
        <taxon>Dikarya</taxon>
        <taxon>Ascomycota</taxon>
        <taxon>Pezizomycotina</taxon>
        <taxon>Sordariomycetes</taxon>
        <taxon>Hypocreomycetidae</taxon>
        <taxon>Hypocreales</taxon>
        <taxon>Ophiocordycipitaceae</taxon>
        <taxon>Ophiocordyceps</taxon>
    </lineage>
</organism>
<feature type="domain" description="Rhamnogalacturonase A/B/Epimerase-like pectate lyase" evidence="2">
    <location>
        <begin position="67"/>
        <end position="291"/>
    </location>
</feature>